<feature type="region of interest" description="Disordered" evidence="2">
    <location>
        <begin position="481"/>
        <end position="524"/>
    </location>
</feature>
<evidence type="ECO:0000256" key="1">
    <source>
        <dbReference type="SAM" id="Coils"/>
    </source>
</evidence>
<protein>
    <submittedName>
        <fullName evidence="3">Uncharacterized protein</fullName>
    </submittedName>
</protein>
<dbReference type="PANTHER" id="PTHR33427">
    <property type="entry name" value="HNH ENDONUCLEASE"/>
    <property type="match status" value="1"/>
</dbReference>
<keyword evidence="1" id="KW-0175">Coiled coil</keyword>
<evidence type="ECO:0000256" key="2">
    <source>
        <dbReference type="SAM" id="MobiDB-lite"/>
    </source>
</evidence>
<name>A0AAQ3N090_VIGMU</name>
<reference evidence="3 4" key="1">
    <citation type="journal article" date="2023" name="Life. Sci Alliance">
        <title>Evolutionary insights into 3D genome organization and epigenetic landscape of Vigna mungo.</title>
        <authorList>
            <person name="Junaid A."/>
            <person name="Singh B."/>
            <person name="Bhatia S."/>
        </authorList>
    </citation>
    <scope>NUCLEOTIDE SEQUENCE [LARGE SCALE GENOMIC DNA]</scope>
    <source>
        <strain evidence="3">Urdbean</strain>
    </source>
</reference>
<feature type="coiled-coil region" evidence="1">
    <location>
        <begin position="307"/>
        <end position="341"/>
    </location>
</feature>
<feature type="compositionally biased region" description="Basic and acidic residues" evidence="2">
    <location>
        <begin position="669"/>
        <end position="689"/>
    </location>
</feature>
<feature type="coiled-coil region" evidence="1">
    <location>
        <begin position="381"/>
        <end position="425"/>
    </location>
</feature>
<sequence length="742" mass="85466">MAEVEGYGFAPDEMVVNENLGYPKAFAKLCRDRGFGTYSHGPPFTFIPYALQEHEAERAGYLDEMFPIIDPKAKATSKPKIFVSVLWKQLRHLGNAGFDPAVIRVDGYGNVIYYHADSASPLAWDVDHWFPCSRGGLTVLSNLRILQRQVCKRKKNKLEFLVPWWDFQLGISVNQFLSTSSGKVMVFVFANDRHRAFSFLFYEGENQELNASQIVDSHSFPHHYFGLKDEMGLAPAAIVESRREPCDALALRQLDYNRKPRPMSPAIVAARKRNGNLLKENEDPDFAKNPYQAIVVARDSLKQREETTKMQAEIQKLDDEVNEMKLKNEEEKLSIQDLELALIKRRRKAEKCRRLAEAQSSYRIMLEKMIRDTMHQSVIYKEQVRLNLAATNALMARLEAQRAICDAAEKDLHKKYKQRDDIEKQIRPEWEHGRKRSRIDYATLEERDIKPALYLPGPSRPRTPSHKELRVLLEEEQRASGVDFPAIKEQKQEDKEEKMKMPAKNDTEEKLEEHTTSSVALDEENSIEQRLEKLKINEGKRSCSISFTETEIEEDEETRQQRGKGNVEKWLQMLLENSQQPRTDPEETNENASCRNEEKIIQQLNQKFPQKELSISKEKQLQLLEDKNGLTDEEDRMENESRSVMPTGDKNYSEEACIGEGSCTPNVEGMEKKEQHKKEKRLPRSESARTLRRIPSSPSLLFGGIRKGVDYIRKKPTASDDLAASNSFLRSSIKTIKKAVNL</sequence>
<proteinExistence type="predicted"/>
<feature type="region of interest" description="Disordered" evidence="2">
    <location>
        <begin position="624"/>
        <end position="695"/>
    </location>
</feature>
<keyword evidence="4" id="KW-1185">Reference proteome</keyword>
<dbReference type="EMBL" id="CP144693">
    <property type="protein sequence ID" value="WVZ00190.1"/>
    <property type="molecule type" value="Genomic_DNA"/>
</dbReference>
<gene>
    <name evidence="3" type="ORF">V8G54_026259</name>
</gene>
<accession>A0AAQ3N090</accession>
<feature type="compositionally biased region" description="Basic and acidic residues" evidence="2">
    <location>
        <begin position="486"/>
        <end position="515"/>
    </location>
</feature>
<dbReference type="AlphaFoldDB" id="A0AAQ3N090"/>
<dbReference type="PANTHER" id="PTHR33427:SF2">
    <property type="entry name" value="TRICHOHYALIN"/>
    <property type="match status" value="1"/>
</dbReference>
<evidence type="ECO:0000313" key="3">
    <source>
        <dbReference type="EMBL" id="WVZ00190.1"/>
    </source>
</evidence>
<organism evidence="3 4">
    <name type="scientific">Vigna mungo</name>
    <name type="common">Black gram</name>
    <name type="synonym">Phaseolus mungo</name>
    <dbReference type="NCBI Taxonomy" id="3915"/>
    <lineage>
        <taxon>Eukaryota</taxon>
        <taxon>Viridiplantae</taxon>
        <taxon>Streptophyta</taxon>
        <taxon>Embryophyta</taxon>
        <taxon>Tracheophyta</taxon>
        <taxon>Spermatophyta</taxon>
        <taxon>Magnoliopsida</taxon>
        <taxon>eudicotyledons</taxon>
        <taxon>Gunneridae</taxon>
        <taxon>Pentapetalae</taxon>
        <taxon>rosids</taxon>
        <taxon>fabids</taxon>
        <taxon>Fabales</taxon>
        <taxon>Fabaceae</taxon>
        <taxon>Papilionoideae</taxon>
        <taxon>50 kb inversion clade</taxon>
        <taxon>NPAAA clade</taxon>
        <taxon>indigoferoid/millettioid clade</taxon>
        <taxon>Phaseoleae</taxon>
        <taxon>Vigna</taxon>
    </lineage>
</organism>
<dbReference type="Proteomes" id="UP001374535">
    <property type="component" value="Chromosome 8"/>
</dbReference>
<evidence type="ECO:0000313" key="4">
    <source>
        <dbReference type="Proteomes" id="UP001374535"/>
    </source>
</evidence>